<accession>A0A815QAX9</accession>
<protein>
    <submittedName>
        <fullName evidence="2">Uncharacterized protein</fullName>
    </submittedName>
</protein>
<keyword evidence="1" id="KW-1133">Transmembrane helix</keyword>
<evidence type="ECO:0000313" key="3">
    <source>
        <dbReference type="Proteomes" id="UP000663864"/>
    </source>
</evidence>
<keyword evidence="1" id="KW-0812">Transmembrane</keyword>
<comment type="caution">
    <text evidence="2">The sequence shown here is derived from an EMBL/GenBank/DDBJ whole genome shotgun (WGS) entry which is preliminary data.</text>
</comment>
<evidence type="ECO:0000313" key="2">
    <source>
        <dbReference type="EMBL" id="CAF1459909.1"/>
    </source>
</evidence>
<gene>
    <name evidence="2" type="ORF">ZHD862_LOCUS35642</name>
</gene>
<organism evidence="2 3">
    <name type="scientific">Rotaria sordida</name>
    <dbReference type="NCBI Taxonomy" id="392033"/>
    <lineage>
        <taxon>Eukaryota</taxon>
        <taxon>Metazoa</taxon>
        <taxon>Spiralia</taxon>
        <taxon>Gnathifera</taxon>
        <taxon>Rotifera</taxon>
        <taxon>Eurotatoria</taxon>
        <taxon>Bdelloidea</taxon>
        <taxon>Philodinida</taxon>
        <taxon>Philodinidae</taxon>
        <taxon>Rotaria</taxon>
    </lineage>
</organism>
<evidence type="ECO:0000256" key="1">
    <source>
        <dbReference type="SAM" id="Phobius"/>
    </source>
</evidence>
<dbReference type="EMBL" id="CAJNOT010005244">
    <property type="protein sequence ID" value="CAF1459909.1"/>
    <property type="molecule type" value="Genomic_DNA"/>
</dbReference>
<dbReference type="Proteomes" id="UP000663864">
    <property type="component" value="Unassembled WGS sequence"/>
</dbReference>
<feature type="transmembrane region" description="Helical" evidence="1">
    <location>
        <begin position="97"/>
        <end position="120"/>
    </location>
</feature>
<reference evidence="2" key="1">
    <citation type="submission" date="2021-02" db="EMBL/GenBank/DDBJ databases">
        <authorList>
            <person name="Nowell W R."/>
        </authorList>
    </citation>
    <scope>NUCLEOTIDE SEQUENCE</scope>
</reference>
<proteinExistence type="predicted"/>
<feature type="transmembrane region" description="Helical" evidence="1">
    <location>
        <begin position="30"/>
        <end position="57"/>
    </location>
</feature>
<name>A0A815QAX9_9BILA</name>
<dbReference type="AlphaFoldDB" id="A0A815QAX9"/>
<sequence>MERIVSSTRPQIVPFIQVSSPTYFRKINNIVWSLTLFVFLIGFYIGLIPFMCGLCLARLRNSIADETALKTNNIELEESLTPSSTYLRKINNIVCSWTLFIFLMGLHIGLSPFICGFSFARLHNNIVVEITLKTNNIKLEESLVNINNEKDQCFHCFINNTTFDELEILQ</sequence>
<keyword evidence="1" id="KW-0472">Membrane</keyword>